<accession>A0ABV9UHJ6</accession>
<feature type="compositionally biased region" description="Basic and acidic residues" evidence="1">
    <location>
        <begin position="405"/>
        <end position="417"/>
    </location>
</feature>
<keyword evidence="3" id="KW-1185">Reference proteome</keyword>
<comment type="caution">
    <text evidence="2">The sequence shown here is derived from an EMBL/GenBank/DDBJ whole genome shotgun (WGS) entry which is preliminary data.</text>
</comment>
<dbReference type="EMBL" id="JBHSIZ010000005">
    <property type="protein sequence ID" value="MFC4955577.1"/>
    <property type="molecule type" value="Genomic_DNA"/>
</dbReference>
<dbReference type="RefSeq" id="WP_344370398.1">
    <property type="nucleotide sequence ID" value="NZ_BAAASQ010000001.1"/>
</dbReference>
<organism evidence="2 3">
    <name type="scientific">Streptomyces mauvecolor</name>
    <dbReference type="NCBI Taxonomy" id="58345"/>
    <lineage>
        <taxon>Bacteria</taxon>
        <taxon>Bacillati</taxon>
        <taxon>Actinomycetota</taxon>
        <taxon>Actinomycetes</taxon>
        <taxon>Kitasatosporales</taxon>
        <taxon>Streptomycetaceae</taxon>
        <taxon>Streptomyces</taxon>
    </lineage>
</organism>
<reference evidence="3" key="1">
    <citation type="journal article" date="2019" name="Int. J. Syst. Evol. Microbiol.">
        <title>The Global Catalogue of Microorganisms (GCM) 10K type strain sequencing project: providing services to taxonomists for standard genome sequencing and annotation.</title>
        <authorList>
            <consortium name="The Broad Institute Genomics Platform"/>
            <consortium name="The Broad Institute Genome Sequencing Center for Infectious Disease"/>
            <person name="Wu L."/>
            <person name="Ma J."/>
        </authorList>
    </citation>
    <scope>NUCLEOTIDE SEQUENCE [LARGE SCALE GENOMIC DNA]</scope>
    <source>
        <strain evidence="3">CCM 7224</strain>
    </source>
</reference>
<sequence length="417" mass="45852">MAAAQSNRTRPEDPGADLERRVGRLEFAEGALARLRVPLRVAADRGRDILTDLDVLAIDIDGRLRTSLSVLECKTTKGQSGEPDRLLWLSGLQRLTGTQRAVLVRQTITRRGRAIAQALDLQIMDMQTLAAREEGHAWVPERFAHIQGMGCEQAERRTDTQLKGLKHIPGGLVAFLRADSLLADSPECLNALVALNSATRQGVVPNPTSQILASHALIALLLAAIRDASRLDVVPASDLRERVARAVTLGDPDNSQILAILSQADELVQHQVRRIHDRYTKVGATRQDIAVASLKSIVAEPPEWLDRYIDLVNKLRANPAIARDLVQTTELACFDARCGDHAYTEAAFDHLFTPEHRYLLVTAIKVLRDIVGDQLADAIGEFDDLDFRRAAPTIPDRSAVQAERATPKLAHEARPAE</sequence>
<protein>
    <submittedName>
        <fullName evidence="2">Uncharacterized protein</fullName>
    </submittedName>
</protein>
<evidence type="ECO:0000313" key="2">
    <source>
        <dbReference type="EMBL" id="MFC4955577.1"/>
    </source>
</evidence>
<evidence type="ECO:0000256" key="1">
    <source>
        <dbReference type="SAM" id="MobiDB-lite"/>
    </source>
</evidence>
<dbReference type="Proteomes" id="UP001595834">
    <property type="component" value="Unassembled WGS sequence"/>
</dbReference>
<gene>
    <name evidence="2" type="ORF">ACFPFX_04615</name>
</gene>
<proteinExistence type="predicted"/>
<evidence type="ECO:0000313" key="3">
    <source>
        <dbReference type="Proteomes" id="UP001595834"/>
    </source>
</evidence>
<name>A0ABV9UHJ6_9ACTN</name>
<feature type="region of interest" description="Disordered" evidence="1">
    <location>
        <begin position="396"/>
        <end position="417"/>
    </location>
</feature>